<accession>A0ACB8K3N9</accession>
<evidence type="ECO:0000313" key="2">
    <source>
        <dbReference type="Proteomes" id="UP000829398"/>
    </source>
</evidence>
<evidence type="ECO:0000313" key="1">
    <source>
        <dbReference type="EMBL" id="KAH9738611.1"/>
    </source>
</evidence>
<organism evidence="1 2">
    <name type="scientific">Citrus sinensis</name>
    <name type="common">Sweet orange</name>
    <name type="synonym">Citrus aurantium var. sinensis</name>
    <dbReference type="NCBI Taxonomy" id="2711"/>
    <lineage>
        <taxon>Eukaryota</taxon>
        <taxon>Viridiplantae</taxon>
        <taxon>Streptophyta</taxon>
        <taxon>Embryophyta</taxon>
        <taxon>Tracheophyta</taxon>
        <taxon>Spermatophyta</taxon>
        <taxon>Magnoliopsida</taxon>
        <taxon>eudicotyledons</taxon>
        <taxon>Gunneridae</taxon>
        <taxon>Pentapetalae</taxon>
        <taxon>rosids</taxon>
        <taxon>malvids</taxon>
        <taxon>Sapindales</taxon>
        <taxon>Rutaceae</taxon>
        <taxon>Aurantioideae</taxon>
        <taxon>Citrus</taxon>
    </lineage>
</organism>
<name>A0ACB8K3N9_CITSI</name>
<keyword evidence="2" id="KW-1185">Reference proteome</keyword>
<sequence>MKFPKDSEAHGPSPSEIPPNVESSQIKSVTGPEMTKKISKPSGSKGEITSLLSNHFKVSITGASGHIFHYSAALFYEDGCPVETKGIRRKIIDKVCETNSADLAEKDIAYDGEKSLFTIGALPHKKNGIILSRTTSNDSPDGHGSNNERDKKRRRVSQSKTFKVEISFPAKIPLPAIAAALHGQESQNSREAFRVLDIILRQHAAKQGCFLVRQSFFQNEPRSFFDLGGGVLGPWLLGLPLKFSSHTRRTLMTDGSTTSIIKPGPLVDFLIANQNVHDCYQLHWAKAKRTLKNLRIRVHPFNREYRITGLSDSTCKRQMFSWKSGVKDRNGDVKCVDVTVFDYFVNHGRINLCFSGDFPCIDVGKPRKPTYIPIEPCSLLSLQRYTKALTVFQRSALVEKSQQKPQEKMKIITDVMRSNKYDSEPMLRSCAISINSRFAKVEGRILSAPRVKQGAYHPKNGRWSFHNKIFVQAAKIDHWAVVNFSARYDIRSLCRDLIRFGEMKGIVTPVRADRMFVQMKQKFEKCPCFLLCLLPDKKDSDLYGSWKRKTLSEFGIFNQCLAPTKVNEHDLMNVLLKINANCQRELTDPLILLGGLNSLLAIEQSKNLPLVSKVPTIIFGMDVSHGSPGHSNVPSVATVGCNSFSRNWPILSRYRASVRSQSAKLEMTDSLFKPLPNKDDAAIVSMFINACRRIYDDILKWFQAINIYFTEQQQRPVDDIIEEGDGVSESQFNQVLNIELEQIIEACKYLDASWSPKFTVIVAQKRNRTESVCHPTNYDFYMCAHAAMIGTTRQTHYHVLLDQIGFSVDDLQELVHSLCCVYQRSTTAVSVASTIIFALAPVRYAHLAAAQFSQFMKFDDLSETSSSPGGQTSSGHAHVPALPKLHENVRRSVFLLKIVILLGNITSG</sequence>
<proteinExistence type="predicted"/>
<comment type="caution">
    <text evidence="1">The sequence shown here is derived from an EMBL/GenBank/DDBJ whole genome shotgun (WGS) entry which is preliminary data.</text>
</comment>
<reference evidence="2" key="1">
    <citation type="journal article" date="2023" name="Hortic. Res.">
        <title>A chromosome-level phased genome enabling allele-level studies in sweet orange: a case study on citrus Huanglongbing tolerance.</title>
        <authorList>
            <person name="Wu B."/>
            <person name="Yu Q."/>
            <person name="Deng Z."/>
            <person name="Duan Y."/>
            <person name="Luo F."/>
            <person name="Gmitter F. Jr."/>
        </authorList>
    </citation>
    <scope>NUCLEOTIDE SEQUENCE [LARGE SCALE GENOMIC DNA]</scope>
    <source>
        <strain evidence="2">cv. Valencia</strain>
    </source>
</reference>
<dbReference type="Proteomes" id="UP000829398">
    <property type="component" value="Chromosome 6"/>
</dbReference>
<dbReference type="EMBL" id="CM039175">
    <property type="protein sequence ID" value="KAH9738611.1"/>
    <property type="molecule type" value="Genomic_DNA"/>
</dbReference>
<protein>
    <submittedName>
        <fullName evidence="1">Protein argonaute 4A</fullName>
    </submittedName>
</protein>
<gene>
    <name evidence="1" type="ORF">KPL71_018846</name>
</gene>